<feature type="transmembrane region" description="Helical" evidence="1">
    <location>
        <begin position="25"/>
        <end position="51"/>
    </location>
</feature>
<reference evidence="2 3" key="1">
    <citation type="submission" date="2017-11" db="EMBL/GenBank/DDBJ databases">
        <title>Isolation and Characterization of Family Methanocellaceae Species from Potential Methane Hydrate Area Offshore Southwestern Taiwan.</title>
        <authorList>
            <person name="Zhang W.-L."/>
            <person name="Chen W.-C."/>
            <person name="Lai M.-C."/>
            <person name="Chen S.-C."/>
        </authorList>
    </citation>
    <scope>NUCLEOTIDE SEQUENCE [LARGE SCALE GENOMIC DNA]</scope>
    <source>
        <strain evidence="2 3">CWC-04</strain>
    </source>
</reference>
<comment type="caution">
    <text evidence="2">The sequence shown here is derived from an EMBL/GenBank/DDBJ whole genome shotgun (WGS) entry which is preliminary data.</text>
</comment>
<dbReference type="EMBL" id="PGCK01000018">
    <property type="protein sequence ID" value="MCD1296329.1"/>
    <property type="molecule type" value="Genomic_DNA"/>
</dbReference>
<feature type="transmembrane region" description="Helical" evidence="1">
    <location>
        <begin position="71"/>
        <end position="91"/>
    </location>
</feature>
<organism evidence="2 3">
    <name type="scientific">Methanooceanicella nereidis</name>
    <dbReference type="NCBI Taxonomy" id="2052831"/>
    <lineage>
        <taxon>Archaea</taxon>
        <taxon>Methanobacteriati</taxon>
        <taxon>Methanobacteriota</taxon>
        <taxon>Stenosarchaea group</taxon>
        <taxon>Methanomicrobia</taxon>
        <taxon>Methanocellales</taxon>
        <taxon>Methanocellaceae</taxon>
        <taxon>Methanooceanicella</taxon>
    </lineage>
</organism>
<evidence type="ECO:0000313" key="2">
    <source>
        <dbReference type="EMBL" id="MCD1296329.1"/>
    </source>
</evidence>
<keyword evidence="3" id="KW-1185">Reference proteome</keyword>
<evidence type="ECO:0000313" key="3">
    <source>
        <dbReference type="Proteomes" id="UP001320159"/>
    </source>
</evidence>
<proteinExistence type="predicted"/>
<gene>
    <name evidence="2" type="ORF">CUJ83_15100</name>
</gene>
<dbReference type="AlphaFoldDB" id="A0AAP2REP0"/>
<evidence type="ECO:0000256" key="1">
    <source>
        <dbReference type="SAM" id="Phobius"/>
    </source>
</evidence>
<sequence length="168" mass="18988">MQAFNMKPDNSKNRDKMEKEETQSLVLDASSVVLGAGLFLLWKTIINSLVYSVMKMGYGASLTEFIYSGQVMQWLTDGPLLLFIVGTHLFINNIRGQDSKKQFDIDMIKGILAGFIIWLEVCTVISIAQYRLDYMLSITAGYALMVIIVLALLVKIFKLDRDKAKLHL</sequence>
<keyword evidence="1" id="KW-0812">Transmembrane</keyword>
<accession>A0AAP2REP0</accession>
<protein>
    <submittedName>
        <fullName evidence="2">Uncharacterized protein</fullName>
    </submittedName>
</protein>
<keyword evidence="1" id="KW-0472">Membrane</keyword>
<feature type="transmembrane region" description="Helical" evidence="1">
    <location>
        <begin position="111"/>
        <end position="128"/>
    </location>
</feature>
<dbReference type="Proteomes" id="UP001320159">
    <property type="component" value="Unassembled WGS sequence"/>
</dbReference>
<name>A0AAP2REP0_9EURY</name>
<keyword evidence="1" id="KW-1133">Transmembrane helix</keyword>
<feature type="transmembrane region" description="Helical" evidence="1">
    <location>
        <begin position="134"/>
        <end position="157"/>
    </location>
</feature>